<dbReference type="HAMAP" id="MF_00031">
    <property type="entry name" value="DNA_HJ_migration_RuvA"/>
    <property type="match status" value="1"/>
</dbReference>
<sequence>MISFVKGILEYMTEEWIIVDVNGIGYKIGIPSSAVSKLPSIGKEVKIFTHLQVKEDEMALYGFLSQDELNMFERLISVSGIGPKGALGILSTLSPADLCMAVITEDIKTLSSAPGIGKKTAQRMILELKDKINTLEAIGMGGEPVLELQQNGTAEEAIVALAALGYSRVEAAKAVNDVFKEDMSVEDIIKAALKKLALF</sequence>
<evidence type="ECO:0000313" key="8">
    <source>
        <dbReference type="EMBL" id="WZL70066.1"/>
    </source>
</evidence>
<name>A0ABZ2Y7Q9_9FIRM</name>
<keyword evidence="5 6" id="KW-0234">DNA repair</keyword>
<accession>A0ABZ2Y7Q9</accession>
<evidence type="ECO:0000256" key="5">
    <source>
        <dbReference type="ARBA" id="ARBA00023204"/>
    </source>
</evidence>
<evidence type="ECO:0000256" key="3">
    <source>
        <dbReference type="ARBA" id="ARBA00023125"/>
    </source>
</evidence>
<dbReference type="Gene3D" id="2.40.50.140">
    <property type="entry name" value="Nucleic acid-binding proteins"/>
    <property type="match status" value="1"/>
</dbReference>
<dbReference type="Pfam" id="PF07499">
    <property type="entry name" value="RuvA_C"/>
    <property type="match status" value="1"/>
</dbReference>
<reference evidence="8 9" key="1">
    <citation type="submission" date="2023-03" db="EMBL/GenBank/DDBJ databases">
        <title>Novel Species.</title>
        <authorList>
            <person name="Ma S."/>
        </authorList>
    </citation>
    <scope>NUCLEOTIDE SEQUENCE [LARGE SCALE GENOMIC DNA]</scope>
    <source>
        <strain evidence="8 9">LIND6LT2</strain>
    </source>
</reference>
<dbReference type="InterPro" id="IPR000085">
    <property type="entry name" value="RuvA"/>
</dbReference>
<evidence type="ECO:0000256" key="2">
    <source>
        <dbReference type="ARBA" id="ARBA00022763"/>
    </source>
</evidence>
<dbReference type="SUPFAM" id="SSF46929">
    <property type="entry name" value="DNA helicase RuvA subunit, C-terminal domain"/>
    <property type="match status" value="1"/>
</dbReference>
<dbReference type="SUPFAM" id="SSF47781">
    <property type="entry name" value="RuvA domain 2-like"/>
    <property type="match status" value="1"/>
</dbReference>
<comment type="similarity">
    <text evidence="6">Belongs to the RuvA family.</text>
</comment>
<dbReference type="RefSeq" id="WP_341877030.1">
    <property type="nucleotide sequence ID" value="NZ_CP121687.1"/>
</dbReference>
<evidence type="ECO:0000256" key="6">
    <source>
        <dbReference type="HAMAP-Rule" id="MF_00031"/>
    </source>
</evidence>
<comment type="subcellular location">
    <subcellularLocation>
        <location evidence="6">Cytoplasm</location>
    </subcellularLocation>
</comment>
<dbReference type="EMBL" id="CP121687">
    <property type="protein sequence ID" value="WZL70066.1"/>
    <property type="molecule type" value="Genomic_DNA"/>
</dbReference>
<dbReference type="InterPro" id="IPR036267">
    <property type="entry name" value="RuvA_C_sf"/>
</dbReference>
<keyword evidence="2 6" id="KW-0227">DNA damage</keyword>
<dbReference type="InterPro" id="IPR012340">
    <property type="entry name" value="NA-bd_OB-fold"/>
</dbReference>
<dbReference type="NCBIfam" id="TIGR00084">
    <property type="entry name" value="ruvA"/>
    <property type="match status" value="1"/>
</dbReference>
<proteinExistence type="inferred from homology"/>
<comment type="subunit">
    <text evidence="6">Homotetramer. Forms an RuvA(8)-RuvB(12)-Holliday junction (HJ) complex. HJ DNA is sandwiched between 2 RuvA tetramers; dsDNA enters through RuvA and exits via RuvB. An RuvB hexamer assembles on each DNA strand where it exits the tetramer. Each RuvB hexamer is contacted by two RuvA subunits (via domain III) on 2 adjacent RuvB subunits; this complex drives branch migration. In the full resolvosome a probable DNA-RuvA(4)-RuvB(12)-RuvC(2) complex forms which resolves the HJ.</text>
</comment>
<dbReference type="SMART" id="SM00278">
    <property type="entry name" value="HhH1"/>
    <property type="match status" value="2"/>
</dbReference>
<feature type="region of interest" description="Domain III" evidence="6">
    <location>
        <begin position="154"/>
        <end position="199"/>
    </location>
</feature>
<evidence type="ECO:0000313" key="9">
    <source>
        <dbReference type="Proteomes" id="UP001486565"/>
    </source>
</evidence>
<protein>
    <recommendedName>
        <fullName evidence="6">Holliday junction branch migration complex subunit RuvA</fullName>
    </recommendedName>
</protein>
<dbReference type="InterPro" id="IPR010994">
    <property type="entry name" value="RuvA_2-like"/>
</dbReference>
<comment type="function">
    <text evidence="6">The RuvA-RuvB-RuvC complex processes Holliday junction (HJ) DNA during genetic recombination and DNA repair, while the RuvA-RuvB complex plays an important role in the rescue of blocked DNA replication forks via replication fork reversal (RFR). RuvA specifically binds to HJ cruciform DNA, conferring on it an open structure. The RuvB hexamer acts as an ATP-dependent pump, pulling dsDNA into and through the RuvAB complex. HJ branch migration allows RuvC to scan DNA until it finds its consensus sequence, where it cleaves and resolves the cruciform DNA.</text>
</comment>
<dbReference type="CDD" id="cd14332">
    <property type="entry name" value="UBA_RuvA_C"/>
    <property type="match status" value="1"/>
</dbReference>
<evidence type="ECO:0000256" key="1">
    <source>
        <dbReference type="ARBA" id="ARBA00022490"/>
    </source>
</evidence>
<dbReference type="Gene3D" id="1.10.8.10">
    <property type="entry name" value="DNA helicase RuvA subunit, C-terminal domain"/>
    <property type="match status" value="1"/>
</dbReference>
<comment type="domain">
    <text evidence="6">Has three domains with a flexible linker between the domains II and III and assumes an 'L' shape. Domain III is highly mobile and contacts RuvB.</text>
</comment>
<evidence type="ECO:0000259" key="7">
    <source>
        <dbReference type="SMART" id="SM00278"/>
    </source>
</evidence>
<keyword evidence="4 6" id="KW-0233">DNA recombination</keyword>
<gene>
    <name evidence="6 8" type="primary">ruvA</name>
    <name evidence="8" type="ORF">QBE51_00635</name>
</gene>
<dbReference type="InterPro" id="IPR011114">
    <property type="entry name" value="RuvA_C"/>
</dbReference>
<evidence type="ECO:0000256" key="4">
    <source>
        <dbReference type="ARBA" id="ARBA00023172"/>
    </source>
</evidence>
<dbReference type="Proteomes" id="UP001486565">
    <property type="component" value="Chromosome"/>
</dbReference>
<dbReference type="Gene3D" id="1.10.150.20">
    <property type="entry name" value="5' to 3' exonuclease, C-terminal subdomain"/>
    <property type="match status" value="1"/>
</dbReference>
<keyword evidence="3 6" id="KW-0238">DNA-binding</keyword>
<keyword evidence="1 6" id="KW-0963">Cytoplasm</keyword>
<organism evidence="8 9">
    <name type="scientific">Defluviitalea saccharophila</name>
    <dbReference type="NCBI Taxonomy" id="879970"/>
    <lineage>
        <taxon>Bacteria</taxon>
        <taxon>Bacillati</taxon>
        <taxon>Bacillota</taxon>
        <taxon>Clostridia</taxon>
        <taxon>Lachnospirales</taxon>
        <taxon>Defluviitaleaceae</taxon>
        <taxon>Defluviitalea</taxon>
    </lineage>
</organism>
<feature type="domain" description="Helix-hairpin-helix DNA-binding motif class 1" evidence="7">
    <location>
        <begin position="73"/>
        <end position="92"/>
    </location>
</feature>
<dbReference type="InterPro" id="IPR013849">
    <property type="entry name" value="DNA_helicase_Holl-junc_RuvA_I"/>
</dbReference>
<comment type="caution">
    <text evidence="6">Lacks conserved residue(s) required for the propagation of feature annotation.</text>
</comment>
<dbReference type="InterPro" id="IPR003583">
    <property type="entry name" value="Hlx-hairpin-Hlx_DNA-bd_motif"/>
</dbReference>
<keyword evidence="9" id="KW-1185">Reference proteome</keyword>
<dbReference type="Pfam" id="PF01330">
    <property type="entry name" value="RuvA_N"/>
    <property type="match status" value="1"/>
</dbReference>
<dbReference type="SUPFAM" id="SSF50249">
    <property type="entry name" value="Nucleic acid-binding proteins"/>
    <property type="match status" value="1"/>
</dbReference>
<feature type="domain" description="Helix-hairpin-helix DNA-binding motif class 1" evidence="7">
    <location>
        <begin position="108"/>
        <end position="127"/>
    </location>
</feature>
<feature type="region of interest" description="Domain I" evidence="6">
    <location>
        <begin position="1"/>
        <end position="64"/>
    </location>
</feature>
<dbReference type="Pfam" id="PF14520">
    <property type="entry name" value="HHH_5"/>
    <property type="match status" value="1"/>
</dbReference>